<name>A0ABT6R697_9BACL</name>
<evidence type="ECO:0000313" key="2">
    <source>
        <dbReference type="Proteomes" id="UP001243286"/>
    </source>
</evidence>
<dbReference type="EMBL" id="JASBQV010000044">
    <property type="protein sequence ID" value="MDI3236483.1"/>
    <property type="molecule type" value="Genomic_DNA"/>
</dbReference>
<evidence type="ECO:0000313" key="1">
    <source>
        <dbReference type="EMBL" id="MDI3236483.1"/>
    </source>
</evidence>
<keyword evidence="2" id="KW-1185">Reference proteome</keyword>
<gene>
    <name evidence="1" type="ORF">QK289_15835</name>
</gene>
<proteinExistence type="predicted"/>
<accession>A0ABT6R697</accession>
<comment type="caution">
    <text evidence="1">The sequence shown here is derived from an EMBL/GenBank/DDBJ whole genome shotgun (WGS) entry which is preliminary data.</text>
</comment>
<organism evidence="1 2">
    <name type="scientific">Exiguobacterium antarcticum</name>
    <dbReference type="NCBI Taxonomy" id="132920"/>
    <lineage>
        <taxon>Bacteria</taxon>
        <taxon>Bacillati</taxon>
        <taxon>Bacillota</taxon>
        <taxon>Bacilli</taxon>
        <taxon>Bacillales</taxon>
        <taxon>Bacillales Family XII. Incertae Sedis</taxon>
        <taxon>Exiguobacterium</taxon>
    </lineage>
</organism>
<reference evidence="1 2" key="1">
    <citation type="submission" date="2023-04" db="EMBL/GenBank/DDBJ databases">
        <title>Antarctic isolates genomes.</title>
        <authorList>
            <person name="Dimov S.G."/>
        </authorList>
    </citation>
    <scope>NUCLEOTIDE SEQUENCE [LARGE SCALE GENOMIC DNA]</scope>
    <source>
        <strain evidence="1 2">AL19</strain>
    </source>
</reference>
<dbReference type="Proteomes" id="UP001243286">
    <property type="component" value="Unassembled WGS sequence"/>
</dbReference>
<dbReference type="RefSeq" id="WP_282357520.1">
    <property type="nucleotide sequence ID" value="NZ_JASBQV010000044.1"/>
</dbReference>
<sequence length="125" mass="14813">MNNITLMQTIEDLCTETNNSRERRIIVSTKLSLLRKSFGLKNDDHLKSKDDYERSPVWTKEEIRNEVLWYRKTYQLQKEKKLYDSLRETSLGLIATIEAIGMFDKKLALELKKDSQEIWSIEEAL</sequence>
<protein>
    <submittedName>
        <fullName evidence="1">Uncharacterized protein</fullName>
    </submittedName>
</protein>